<sequence length="611" mass="63155">MTRTQVPRFKVPQMILAELRRLVSSKMALLALAALLCVPILYGGLYLWANQDPYQRLSEVPVALVVEDQGAEVNGTERNLGQEVAKKLLASDTFDWSEVDAKEAAAGLNDGRWDFSITLGSGFSEAIGSISSADPHPAGIELRTNDANNYLASTIGSQAVERIGKTITQQVVSEAGLAMLDGLNTIRGSLSEAADGAGELTTGLGAANDGATTLSTGATALVEGTAQVRDGAASLSEGAGQVAAGAGQLAAIADAAGTVSADLLAAQPQLRADIAASLADAGLEQAKIDEVLARLDPVGTVVADLNTRVQGAVGEIDRLNAGAQQVSTGAGALATGAATVATGTTELSEGATQLKDGLGQLVAGSETLETGLVDGVAQIPNFDAATRAEQAKILGDPVRIKTDALTSAQNYGAGLAPFFAALAAWIGIYALFLIVKPISKRAVTALRSPLRVTLAGWGTPAMLGAVQMVGLFLVLSFALGFEFANPLATLGILIFASMTYTAIILALNVWWGAVGQFAGLVLMVVQLVTAGGTFPWQTLPAPLAALHHVLPMSYVVDAMRQVMYGGNLDRVWTDLGVLLCWLVIAGLLAAIGVTRMTRFRTLKDLQPSVIV</sequence>
<feature type="transmembrane region" description="Helical" evidence="5">
    <location>
        <begin position="454"/>
        <end position="481"/>
    </location>
</feature>
<dbReference type="EMBL" id="CP049934">
    <property type="protein sequence ID" value="QIM17086.1"/>
    <property type="molecule type" value="Genomic_DNA"/>
</dbReference>
<evidence type="ECO:0000313" key="7">
    <source>
        <dbReference type="EMBL" id="QIM17086.1"/>
    </source>
</evidence>
<keyword evidence="3 5" id="KW-1133">Transmembrane helix</keyword>
<dbReference type="InterPro" id="IPR023908">
    <property type="entry name" value="xxxLxxG_rpt"/>
</dbReference>
<name>A0A6G8FKX3_9MICO</name>
<dbReference type="NCBIfam" id="TIGR03061">
    <property type="entry name" value="pip_yhgE_Nterm"/>
    <property type="match status" value="1"/>
</dbReference>
<dbReference type="InterPro" id="IPR013525">
    <property type="entry name" value="ABC2_TM"/>
</dbReference>
<feature type="domain" description="ABC-2 type transporter transmembrane" evidence="6">
    <location>
        <begin position="386"/>
        <end position="591"/>
    </location>
</feature>
<protein>
    <submittedName>
        <fullName evidence="7">YhgE/Pip domain-containing protein</fullName>
    </submittedName>
</protein>
<reference evidence="7 8" key="1">
    <citation type="submission" date="2020-03" db="EMBL/GenBank/DDBJ databases">
        <title>Leucobacter sp. nov., isolated from beetles.</title>
        <authorList>
            <person name="Hyun D.-W."/>
            <person name="Bae J.-W."/>
        </authorList>
    </citation>
    <scope>NUCLEOTIDE SEQUENCE [LARGE SCALE GENOMIC DNA]</scope>
    <source>
        <strain evidence="7 8">HDW9B</strain>
    </source>
</reference>
<accession>A0A6G8FKX3</accession>
<evidence type="ECO:0000256" key="5">
    <source>
        <dbReference type="SAM" id="Phobius"/>
    </source>
</evidence>
<keyword evidence="4 5" id="KW-0472">Membrane</keyword>
<evidence type="ECO:0000313" key="8">
    <source>
        <dbReference type="Proteomes" id="UP000501387"/>
    </source>
</evidence>
<dbReference type="GO" id="GO:0140359">
    <property type="term" value="F:ABC-type transporter activity"/>
    <property type="evidence" value="ECO:0007669"/>
    <property type="project" value="InterPro"/>
</dbReference>
<dbReference type="GO" id="GO:0016020">
    <property type="term" value="C:membrane"/>
    <property type="evidence" value="ECO:0007669"/>
    <property type="project" value="UniProtKB-SubCell"/>
</dbReference>
<feature type="transmembrane region" description="Helical" evidence="5">
    <location>
        <begin position="487"/>
        <end position="510"/>
    </location>
</feature>
<dbReference type="PANTHER" id="PTHR43077">
    <property type="entry name" value="TRANSPORT PERMEASE YVFS-RELATED"/>
    <property type="match status" value="1"/>
</dbReference>
<evidence type="ECO:0000256" key="1">
    <source>
        <dbReference type="ARBA" id="ARBA00004141"/>
    </source>
</evidence>
<dbReference type="RefSeq" id="WP_166325081.1">
    <property type="nucleotide sequence ID" value="NZ_CP049934.1"/>
</dbReference>
<feature type="transmembrane region" description="Helical" evidence="5">
    <location>
        <begin position="28"/>
        <end position="49"/>
    </location>
</feature>
<dbReference type="NCBIfam" id="TIGR03062">
    <property type="entry name" value="pip_yhgE_Cterm"/>
    <property type="match status" value="1"/>
</dbReference>
<dbReference type="InterPro" id="IPR017500">
    <property type="entry name" value="Phage_infect_YhgE_N"/>
</dbReference>
<dbReference type="NCBIfam" id="TIGR03057">
    <property type="entry name" value="xxxLxxG_by_4"/>
    <property type="match status" value="2"/>
</dbReference>
<dbReference type="PANTHER" id="PTHR43077:SF5">
    <property type="entry name" value="PHAGE INFECTION PROTEIN"/>
    <property type="match status" value="1"/>
</dbReference>
<dbReference type="InterPro" id="IPR017501">
    <property type="entry name" value="Phage_infect_YhgE_C"/>
</dbReference>
<dbReference type="AlphaFoldDB" id="A0A6G8FKX3"/>
<feature type="transmembrane region" description="Helical" evidence="5">
    <location>
        <begin position="575"/>
        <end position="593"/>
    </location>
</feature>
<dbReference type="Gene3D" id="3.40.1710.10">
    <property type="entry name" value="abc type-2 transporter like domain"/>
    <property type="match status" value="1"/>
</dbReference>
<proteinExistence type="predicted"/>
<keyword evidence="8" id="KW-1185">Reference proteome</keyword>
<evidence type="ECO:0000256" key="4">
    <source>
        <dbReference type="ARBA" id="ARBA00023136"/>
    </source>
</evidence>
<keyword evidence="2 5" id="KW-0812">Transmembrane</keyword>
<dbReference type="KEGG" id="lins:G7067_12785"/>
<gene>
    <name evidence="7" type="ORF">G7067_12785</name>
</gene>
<feature type="transmembrane region" description="Helical" evidence="5">
    <location>
        <begin position="517"/>
        <end position="536"/>
    </location>
</feature>
<organism evidence="7 8">
    <name type="scientific">Leucobacter insecticola</name>
    <dbReference type="NCBI Taxonomy" id="2714934"/>
    <lineage>
        <taxon>Bacteria</taxon>
        <taxon>Bacillati</taxon>
        <taxon>Actinomycetota</taxon>
        <taxon>Actinomycetes</taxon>
        <taxon>Micrococcales</taxon>
        <taxon>Microbacteriaceae</taxon>
        <taxon>Leucobacter</taxon>
    </lineage>
</organism>
<evidence type="ECO:0000256" key="2">
    <source>
        <dbReference type="ARBA" id="ARBA00022692"/>
    </source>
</evidence>
<dbReference type="Proteomes" id="UP000501387">
    <property type="component" value="Chromosome"/>
</dbReference>
<dbReference type="InterPro" id="IPR051328">
    <property type="entry name" value="T7SS_ABC-Transporter"/>
</dbReference>
<evidence type="ECO:0000259" key="6">
    <source>
        <dbReference type="Pfam" id="PF12698"/>
    </source>
</evidence>
<evidence type="ECO:0000256" key="3">
    <source>
        <dbReference type="ARBA" id="ARBA00022989"/>
    </source>
</evidence>
<dbReference type="Pfam" id="PF12698">
    <property type="entry name" value="ABC2_membrane_3"/>
    <property type="match status" value="1"/>
</dbReference>
<comment type="subcellular location">
    <subcellularLocation>
        <location evidence="1">Membrane</location>
        <topology evidence="1">Multi-pass membrane protein</topology>
    </subcellularLocation>
</comment>
<feature type="transmembrane region" description="Helical" evidence="5">
    <location>
        <begin position="411"/>
        <end position="434"/>
    </location>
</feature>